<evidence type="ECO:0000256" key="8">
    <source>
        <dbReference type="ARBA" id="ARBA00023002"/>
    </source>
</evidence>
<reference evidence="14 15" key="1">
    <citation type="journal article" date="2015" name="Genome Announc.">
        <title>Complete Genome Sequence of Klebsiella pneumoniae Carbapenemase-Producing K. pneumoniae Myophage Miro.</title>
        <authorList>
            <person name="Mijalis E.M."/>
            <person name="Lessor L.E."/>
            <person name="Cahill J.L."/>
            <person name="Rasche E.S."/>
            <person name="Kuty Everett G.F."/>
        </authorList>
    </citation>
    <scope>NUCLEOTIDE SEQUENCE [LARGE SCALE GENOMIC DNA]</scope>
</reference>
<dbReference type="PROSITE" id="PS01087">
    <property type="entry name" value="RADICAL_ACTIVATING"/>
    <property type="match status" value="1"/>
</dbReference>
<name>A0A0K1LQM6_9CAUD</name>
<protein>
    <recommendedName>
        <fullName evidence="4">Anaerobic ribonucleoside-triphosphate reductase-activating protein</fullName>
    </recommendedName>
    <alternativeName>
        <fullName evidence="11">Class III anaerobic ribonucleotide reductase small component</fullName>
    </alternativeName>
</protein>
<dbReference type="SFLD" id="SFLDG01066">
    <property type="entry name" value="organic_radical-activating_enz"/>
    <property type="match status" value="1"/>
</dbReference>
<comment type="catalytic activity">
    <reaction evidence="12">
        <text>glycyl-[protein] + reduced [flavodoxin] + S-adenosyl-L-methionine = glycin-2-yl radical-[protein] + semiquinone [flavodoxin] + 5'-deoxyadenosine + L-methionine + H(+)</text>
        <dbReference type="Rhea" id="RHEA:61976"/>
        <dbReference type="Rhea" id="RHEA-COMP:10622"/>
        <dbReference type="Rhea" id="RHEA-COMP:14480"/>
        <dbReference type="Rhea" id="RHEA-COMP:15993"/>
        <dbReference type="Rhea" id="RHEA-COMP:15994"/>
        <dbReference type="ChEBI" id="CHEBI:15378"/>
        <dbReference type="ChEBI" id="CHEBI:17319"/>
        <dbReference type="ChEBI" id="CHEBI:29947"/>
        <dbReference type="ChEBI" id="CHEBI:32722"/>
        <dbReference type="ChEBI" id="CHEBI:57618"/>
        <dbReference type="ChEBI" id="CHEBI:57844"/>
        <dbReference type="ChEBI" id="CHEBI:59789"/>
        <dbReference type="ChEBI" id="CHEBI:140311"/>
    </reaction>
</comment>
<comment type="cofactor">
    <cofactor evidence="1">
        <name>[4Fe-4S] cluster</name>
        <dbReference type="ChEBI" id="CHEBI:49883"/>
    </cofactor>
</comment>
<evidence type="ECO:0000256" key="10">
    <source>
        <dbReference type="ARBA" id="ARBA00023014"/>
    </source>
</evidence>
<keyword evidence="5" id="KW-0004">4Fe-4S</keyword>
<dbReference type="SFLD" id="SFLDS00029">
    <property type="entry name" value="Radical_SAM"/>
    <property type="match status" value="1"/>
</dbReference>
<dbReference type="SFLD" id="SFLDF00299">
    <property type="entry name" value="anaerobic_ribonucleoside-triph"/>
    <property type="match status" value="1"/>
</dbReference>
<dbReference type="Gene3D" id="3.20.20.70">
    <property type="entry name" value="Aldolase class I"/>
    <property type="match status" value="1"/>
</dbReference>
<dbReference type="GO" id="GO:0004748">
    <property type="term" value="F:ribonucleoside-diphosphate reductase activity, thioredoxin disulfide as acceptor"/>
    <property type="evidence" value="ECO:0007669"/>
    <property type="project" value="TreeGrafter"/>
</dbReference>
<dbReference type="Proteomes" id="UP000222117">
    <property type="component" value="Segment"/>
</dbReference>
<evidence type="ECO:0000256" key="12">
    <source>
        <dbReference type="ARBA" id="ARBA00047365"/>
    </source>
</evidence>
<evidence type="ECO:0000256" key="4">
    <source>
        <dbReference type="ARBA" id="ARBA00014281"/>
    </source>
</evidence>
<dbReference type="PANTHER" id="PTHR30352:SF2">
    <property type="entry name" value="ANAEROBIC RIBONUCLEOSIDE-TRIPHOSPHATE REDUCTASE-ACTIVATING PROTEIN"/>
    <property type="match status" value="1"/>
</dbReference>
<evidence type="ECO:0000256" key="2">
    <source>
        <dbReference type="ARBA" id="ARBA00003852"/>
    </source>
</evidence>
<dbReference type="InterPro" id="IPR058240">
    <property type="entry name" value="rSAM_sf"/>
</dbReference>
<evidence type="ECO:0000256" key="9">
    <source>
        <dbReference type="ARBA" id="ARBA00023004"/>
    </source>
</evidence>
<sequence>MNYIRIYNMDVVNGKGIRVVLFVAGCNHKCDGCYNRSSWNPCNGTPYTEETENHLISLLSNPHVDGLTLTGGDPLYRDNYPTILKLLERVSKELPKKNVWLWTGYTLEALQADPERSKLLPYIDVLIDGKYEKDLPTKKPFRGSDNQRMIEFAKKSIEIKNIS</sequence>
<comment type="function">
    <text evidence="2">Activation of anaerobic ribonucleoside-triphosphate reductase under anaerobic conditions by generation of an organic free radical, using S-adenosylmethionine and reduced flavodoxin as cosubstrates to produce 5'-deoxy-adenosine.</text>
</comment>
<evidence type="ECO:0000256" key="11">
    <source>
        <dbReference type="ARBA" id="ARBA00033436"/>
    </source>
</evidence>
<dbReference type="PROSITE" id="PS51918">
    <property type="entry name" value="RADICAL_SAM"/>
    <property type="match status" value="1"/>
</dbReference>
<dbReference type="EMBL" id="KT001919">
    <property type="protein sequence ID" value="AKU44842.1"/>
    <property type="molecule type" value="Genomic_DNA"/>
</dbReference>
<dbReference type="SUPFAM" id="SSF102114">
    <property type="entry name" value="Radical SAM enzymes"/>
    <property type="match status" value="1"/>
</dbReference>
<evidence type="ECO:0000256" key="7">
    <source>
        <dbReference type="ARBA" id="ARBA00022723"/>
    </source>
</evidence>
<dbReference type="InterPro" id="IPR034457">
    <property type="entry name" value="Organic_radical-activating"/>
</dbReference>
<evidence type="ECO:0000259" key="13">
    <source>
        <dbReference type="PROSITE" id="PS51918"/>
    </source>
</evidence>
<proteinExistence type="inferred from homology"/>
<evidence type="ECO:0000256" key="5">
    <source>
        <dbReference type="ARBA" id="ARBA00022485"/>
    </source>
</evidence>
<keyword evidence="10" id="KW-0411">Iron-sulfur</keyword>
<dbReference type="SFLD" id="SFLDG01063">
    <property type="entry name" value="activating_enzymes__group_1"/>
    <property type="match status" value="1"/>
</dbReference>
<evidence type="ECO:0000256" key="1">
    <source>
        <dbReference type="ARBA" id="ARBA00001966"/>
    </source>
</evidence>
<accession>A0A0K1LQM6</accession>
<dbReference type="PIRSF" id="PIRSF000368">
    <property type="entry name" value="NrdG"/>
    <property type="match status" value="1"/>
</dbReference>
<dbReference type="InterPro" id="IPR007197">
    <property type="entry name" value="rSAM"/>
</dbReference>
<dbReference type="NCBIfam" id="TIGR02491">
    <property type="entry name" value="NrdG"/>
    <property type="match status" value="1"/>
</dbReference>
<dbReference type="CDD" id="cd01335">
    <property type="entry name" value="Radical_SAM"/>
    <property type="match status" value="1"/>
</dbReference>
<keyword evidence="8" id="KW-0560">Oxidoreductase</keyword>
<dbReference type="InterPro" id="IPR012837">
    <property type="entry name" value="NrdG"/>
</dbReference>
<dbReference type="GO" id="GO:0046872">
    <property type="term" value="F:metal ion binding"/>
    <property type="evidence" value="ECO:0007669"/>
    <property type="project" value="UniProtKB-KW"/>
</dbReference>
<organism evidence="14 15">
    <name type="scientific">Klebsiella phage Miro</name>
    <dbReference type="NCBI Taxonomy" id="1675608"/>
    <lineage>
        <taxon>Viruses</taxon>
        <taxon>Duplodnaviria</taxon>
        <taxon>Heunggongvirae</taxon>
        <taxon>Uroviricota</taxon>
        <taxon>Caudoviricetes</taxon>
        <taxon>Pantevenvirales</taxon>
        <taxon>Straboviridae</taxon>
        <taxon>Slopekvirus</taxon>
        <taxon>Klebsiella virus Miro</taxon>
    </lineage>
</organism>
<evidence type="ECO:0000313" key="15">
    <source>
        <dbReference type="Proteomes" id="UP000222117"/>
    </source>
</evidence>
<dbReference type="GO" id="GO:0051539">
    <property type="term" value="F:4 iron, 4 sulfur cluster binding"/>
    <property type="evidence" value="ECO:0007669"/>
    <property type="project" value="UniProtKB-KW"/>
</dbReference>
<gene>
    <name evidence="14" type="ORF">CPT_Miro258</name>
</gene>
<evidence type="ECO:0000313" key="14">
    <source>
        <dbReference type="EMBL" id="AKU44842.1"/>
    </source>
</evidence>
<dbReference type="GO" id="GO:0043365">
    <property type="term" value="F:[formate-C-acetyltransferase]-activating enzyme activity"/>
    <property type="evidence" value="ECO:0007669"/>
    <property type="project" value="InterPro"/>
</dbReference>
<dbReference type="PANTHER" id="PTHR30352">
    <property type="entry name" value="PYRUVATE FORMATE-LYASE-ACTIVATING ENZYME"/>
    <property type="match status" value="1"/>
</dbReference>
<feature type="domain" description="Radical SAM core" evidence="13">
    <location>
        <begin position="12"/>
        <end position="163"/>
    </location>
</feature>
<keyword evidence="9" id="KW-0408">Iron</keyword>
<dbReference type="InterPro" id="IPR013785">
    <property type="entry name" value="Aldolase_TIM"/>
</dbReference>
<dbReference type="Pfam" id="PF13353">
    <property type="entry name" value="Fer4_12"/>
    <property type="match status" value="1"/>
</dbReference>
<evidence type="ECO:0000256" key="6">
    <source>
        <dbReference type="ARBA" id="ARBA00022691"/>
    </source>
</evidence>
<keyword evidence="6" id="KW-0949">S-adenosyl-L-methionine</keyword>
<keyword evidence="7" id="KW-0479">Metal-binding</keyword>
<evidence type="ECO:0000256" key="3">
    <source>
        <dbReference type="ARBA" id="ARBA00009777"/>
    </source>
</evidence>
<comment type="similarity">
    <text evidence="3">Belongs to the organic radical-activating enzymes family.</text>
</comment>
<dbReference type="InterPro" id="IPR001989">
    <property type="entry name" value="Radical_activat_CS"/>
</dbReference>